<evidence type="ECO:0000313" key="4">
    <source>
        <dbReference type="Proteomes" id="UP000278627"/>
    </source>
</evidence>
<dbReference type="AlphaFoldDB" id="A0A0N4TH99"/>
<dbReference type="GO" id="GO:0031956">
    <property type="term" value="F:medium-chain fatty acid-CoA ligase activity"/>
    <property type="evidence" value="ECO:0007669"/>
    <property type="project" value="TreeGrafter"/>
</dbReference>
<feature type="domain" description="AMP-dependent synthetase/ligase" evidence="2">
    <location>
        <begin position="33"/>
        <end position="107"/>
    </location>
</feature>
<dbReference type="PANTHER" id="PTHR43201:SF8">
    <property type="entry name" value="ACYL-COA SYNTHETASE FAMILY MEMBER 3"/>
    <property type="match status" value="1"/>
</dbReference>
<reference evidence="5" key="1">
    <citation type="submission" date="2017-02" db="UniProtKB">
        <authorList>
            <consortium name="WormBaseParasite"/>
        </authorList>
    </citation>
    <scope>IDENTIFICATION</scope>
</reference>
<name>A0A0N4TH99_BRUPA</name>
<proteinExistence type="inferred from homology"/>
<sequence>MYSHDGCPDILQYMKDVVRLQNIIHSLQLVKFSRLMQKSSFDKDLTKNIRLFISGSAPLSTVLWEDFKQRTGHEILERYGMTEAAVITTNPYNDRRKGSVGKILPGGNVNFFSPLSYSIQTITSFLCLPALSFL</sequence>
<evidence type="ECO:0000313" key="3">
    <source>
        <dbReference type="EMBL" id="VDN88736.1"/>
    </source>
</evidence>
<comment type="similarity">
    <text evidence="1">Belongs to the ATP-dependent AMP-binding enzyme family.</text>
</comment>
<dbReference type="InterPro" id="IPR042099">
    <property type="entry name" value="ANL_N_sf"/>
</dbReference>
<dbReference type="SUPFAM" id="SSF56801">
    <property type="entry name" value="Acetyl-CoA synthetase-like"/>
    <property type="match status" value="1"/>
</dbReference>
<reference evidence="3 4" key="2">
    <citation type="submission" date="2018-11" db="EMBL/GenBank/DDBJ databases">
        <authorList>
            <consortium name="Pathogen Informatics"/>
        </authorList>
    </citation>
    <scope>NUCLEOTIDE SEQUENCE [LARGE SCALE GENOMIC DNA]</scope>
</reference>
<organism evidence="5">
    <name type="scientific">Brugia pahangi</name>
    <name type="common">Filarial nematode worm</name>
    <dbReference type="NCBI Taxonomy" id="6280"/>
    <lineage>
        <taxon>Eukaryota</taxon>
        <taxon>Metazoa</taxon>
        <taxon>Ecdysozoa</taxon>
        <taxon>Nematoda</taxon>
        <taxon>Chromadorea</taxon>
        <taxon>Rhabditida</taxon>
        <taxon>Spirurina</taxon>
        <taxon>Spiruromorpha</taxon>
        <taxon>Filarioidea</taxon>
        <taxon>Onchocercidae</taxon>
        <taxon>Brugia</taxon>
    </lineage>
</organism>
<dbReference type="EMBL" id="UZAD01008727">
    <property type="protein sequence ID" value="VDN88736.1"/>
    <property type="molecule type" value="Genomic_DNA"/>
</dbReference>
<gene>
    <name evidence="3" type="ORF">BPAG_LOCUS7550</name>
</gene>
<protein>
    <submittedName>
        <fullName evidence="5">AMP-binding domain-containing protein</fullName>
    </submittedName>
</protein>
<evidence type="ECO:0000256" key="1">
    <source>
        <dbReference type="ARBA" id="ARBA00006432"/>
    </source>
</evidence>
<dbReference type="Proteomes" id="UP000278627">
    <property type="component" value="Unassembled WGS sequence"/>
</dbReference>
<evidence type="ECO:0000313" key="5">
    <source>
        <dbReference type="WBParaSite" id="BPAG_0000758701-mRNA-1"/>
    </source>
</evidence>
<accession>A0A0N4TH99</accession>
<dbReference type="Pfam" id="PF00501">
    <property type="entry name" value="AMP-binding"/>
    <property type="match status" value="1"/>
</dbReference>
<evidence type="ECO:0000259" key="2">
    <source>
        <dbReference type="Pfam" id="PF00501"/>
    </source>
</evidence>
<dbReference type="WBParaSite" id="BPAG_0000758701-mRNA-1">
    <property type="protein sequence ID" value="BPAG_0000758701-mRNA-1"/>
    <property type="gene ID" value="BPAG_0000758701"/>
</dbReference>
<dbReference type="GO" id="GO:0006631">
    <property type="term" value="P:fatty acid metabolic process"/>
    <property type="evidence" value="ECO:0007669"/>
    <property type="project" value="TreeGrafter"/>
</dbReference>
<dbReference type="STRING" id="6280.A0A0N4TH99"/>
<dbReference type="InterPro" id="IPR000873">
    <property type="entry name" value="AMP-dep_synth/lig_dom"/>
</dbReference>
<dbReference type="PANTHER" id="PTHR43201">
    <property type="entry name" value="ACYL-COA SYNTHETASE"/>
    <property type="match status" value="1"/>
</dbReference>
<keyword evidence="4" id="KW-1185">Reference proteome</keyword>
<dbReference type="Gene3D" id="3.40.50.12780">
    <property type="entry name" value="N-terminal domain of ligase-like"/>
    <property type="match status" value="1"/>
</dbReference>